<keyword evidence="6" id="KW-1185">Reference proteome</keyword>
<dbReference type="Proteomes" id="UP000003947">
    <property type="component" value="Unassembled WGS sequence"/>
</dbReference>
<evidence type="ECO:0000256" key="2">
    <source>
        <dbReference type="ARBA" id="ARBA00023125"/>
    </source>
</evidence>
<dbReference type="InterPro" id="IPR008920">
    <property type="entry name" value="TF_FadR/GntR_C"/>
</dbReference>
<name>I4YUG3_9HYPH</name>
<dbReference type="PRINTS" id="PR00035">
    <property type="entry name" value="HTHGNTR"/>
</dbReference>
<dbReference type="Gene3D" id="1.10.10.10">
    <property type="entry name" value="Winged helix-like DNA-binding domain superfamily/Winged helix DNA-binding domain"/>
    <property type="match status" value="1"/>
</dbReference>
<dbReference type="Gene3D" id="1.20.120.530">
    <property type="entry name" value="GntR ligand-binding domain-like"/>
    <property type="match status" value="1"/>
</dbReference>
<dbReference type="CDD" id="cd07377">
    <property type="entry name" value="WHTH_GntR"/>
    <property type="match status" value="1"/>
</dbReference>
<dbReference type="SMART" id="SM00345">
    <property type="entry name" value="HTH_GNTR"/>
    <property type="match status" value="1"/>
</dbReference>
<evidence type="ECO:0000259" key="4">
    <source>
        <dbReference type="PROSITE" id="PS50949"/>
    </source>
</evidence>
<dbReference type="GO" id="GO:0003677">
    <property type="term" value="F:DNA binding"/>
    <property type="evidence" value="ECO:0007669"/>
    <property type="project" value="UniProtKB-KW"/>
</dbReference>
<dbReference type="PANTHER" id="PTHR43537">
    <property type="entry name" value="TRANSCRIPTIONAL REGULATOR, GNTR FAMILY"/>
    <property type="match status" value="1"/>
</dbReference>
<protein>
    <submittedName>
        <fullName evidence="5">Transcriptional regulator</fullName>
    </submittedName>
</protein>
<reference evidence="5 6" key="1">
    <citation type="submission" date="2012-02" db="EMBL/GenBank/DDBJ databases">
        <title>Improved High-Quality Draft sequence of Microvirga sp. WSM3557.</title>
        <authorList>
            <consortium name="US DOE Joint Genome Institute"/>
            <person name="Lucas S."/>
            <person name="Han J."/>
            <person name="Lapidus A."/>
            <person name="Cheng J.-F."/>
            <person name="Goodwin L."/>
            <person name="Pitluck S."/>
            <person name="Peters L."/>
            <person name="Zhang X."/>
            <person name="Detter J.C."/>
            <person name="Han C."/>
            <person name="Tapia R."/>
            <person name="Land M."/>
            <person name="Hauser L."/>
            <person name="Kyrpides N."/>
            <person name="Ivanova N."/>
            <person name="Pagani I."/>
            <person name="Brau L."/>
            <person name="Yates R."/>
            <person name="O'Hara G."/>
            <person name="Rui T."/>
            <person name="Howieson J."/>
            <person name="Reeve W."/>
            <person name="Woyke T."/>
        </authorList>
    </citation>
    <scope>NUCLEOTIDE SEQUENCE [LARGE SCALE GENOMIC DNA]</scope>
    <source>
        <strain evidence="5 6">WSM3557</strain>
    </source>
</reference>
<evidence type="ECO:0000256" key="1">
    <source>
        <dbReference type="ARBA" id="ARBA00023015"/>
    </source>
</evidence>
<dbReference type="GO" id="GO:0003700">
    <property type="term" value="F:DNA-binding transcription factor activity"/>
    <property type="evidence" value="ECO:0007669"/>
    <property type="project" value="InterPro"/>
</dbReference>
<gene>
    <name evidence="5" type="ORF">MicloDRAFT_00041750</name>
</gene>
<dbReference type="SUPFAM" id="SSF48008">
    <property type="entry name" value="GntR ligand-binding domain-like"/>
    <property type="match status" value="1"/>
</dbReference>
<dbReference type="Pfam" id="PF00392">
    <property type="entry name" value="GntR"/>
    <property type="match status" value="1"/>
</dbReference>
<sequence length="273" mass="29804">MARADDRSSQIEGGEITSALRIVRHRSGVYGQANCRFQPMSLSLKSTEPRRLYQQVADQIRSLIQGGQFQPGGRLPAERDLAQQLGVSRPSLREALIALEIDGSVEIRSGSGVYVCGPDERAAGTMHSMGDSPSELMQARSAIEGTIAALACARMTPEGLASLQATIQGMRADIAGGRDPLEQDRQFHLAIAGLSGNSVLMRIVRELFDERHSPISSQMRIRFDSREGWHTALLEHEAIYAAFESSDPLLAQAAMRVHLDASKKRWLGIEVLG</sequence>
<evidence type="ECO:0000313" key="6">
    <source>
        <dbReference type="Proteomes" id="UP000003947"/>
    </source>
</evidence>
<dbReference type="SMART" id="SM00895">
    <property type="entry name" value="FCD"/>
    <property type="match status" value="1"/>
</dbReference>
<dbReference type="Pfam" id="PF07729">
    <property type="entry name" value="FCD"/>
    <property type="match status" value="1"/>
</dbReference>
<dbReference type="HOGENOM" id="CLU_017584_9_5_5"/>
<accession>I4YUG3</accession>
<feature type="domain" description="HTH gntR-type" evidence="4">
    <location>
        <begin position="50"/>
        <end position="118"/>
    </location>
</feature>
<dbReference type="SUPFAM" id="SSF46785">
    <property type="entry name" value="Winged helix' DNA-binding domain"/>
    <property type="match status" value="1"/>
</dbReference>
<dbReference type="EMBL" id="JH660645">
    <property type="protein sequence ID" value="EIM27605.1"/>
    <property type="molecule type" value="Genomic_DNA"/>
</dbReference>
<dbReference type="PATRIC" id="fig|864069.3.peg.4522"/>
<dbReference type="InterPro" id="IPR036390">
    <property type="entry name" value="WH_DNA-bd_sf"/>
</dbReference>
<dbReference type="InterPro" id="IPR036388">
    <property type="entry name" value="WH-like_DNA-bd_sf"/>
</dbReference>
<dbReference type="eggNOG" id="COG2186">
    <property type="taxonomic scope" value="Bacteria"/>
</dbReference>
<dbReference type="InterPro" id="IPR000524">
    <property type="entry name" value="Tscrpt_reg_HTH_GntR"/>
</dbReference>
<keyword evidence="3" id="KW-0804">Transcription</keyword>
<keyword evidence="2" id="KW-0238">DNA-binding</keyword>
<dbReference type="STRING" id="864069.MicloDRAFT_00041750"/>
<organism evidence="5 6">
    <name type="scientific">Microvirga lotononidis</name>
    <dbReference type="NCBI Taxonomy" id="864069"/>
    <lineage>
        <taxon>Bacteria</taxon>
        <taxon>Pseudomonadati</taxon>
        <taxon>Pseudomonadota</taxon>
        <taxon>Alphaproteobacteria</taxon>
        <taxon>Hyphomicrobiales</taxon>
        <taxon>Methylobacteriaceae</taxon>
        <taxon>Microvirga</taxon>
    </lineage>
</organism>
<dbReference type="PANTHER" id="PTHR43537:SF5">
    <property type="entry name" value="UXU OPERON TRANSCRIPTIONAL REGULATOR"/>
    <property type="match status" value="1"/>
</dbReference>
<dbReference type="AlphaFoldDB" id="I4YUG3"/>
<keyword evidence="1" id="KW-0805">Transcription regulation</keyword>
<dbReference type="InterPro" id="IPR011711">
    <property type="entry name" value="GntR_C"/>
</dbReference>
<evidence type="ECO:0000256" key="3">
    <source>
        <dbReference type="ARBA" id="ARBA00023163"/>
    </source>
</evidence>
<proteinExistence type="predicted"/>
<evidence type="ECO:0000313" key="5">
    <source>
        <dbReference type="EMBL" id="EIM27605.1"/>
    </source>
</evidence>
<dbReference type="PROSITE" id="PS50949">
    <property type="entry name" value="HTH_GNTR"/>
    <property type="match status" value="1"/>
</dbReference>